<dbReference type="AlphaFoldDB" id="A0A433DMR5"/>
<accession>A0A433DMR5</accession>
<reference evidence="2 3" key="1">
    <citation type="journal article" date="2018" name="New Phytol.">
        <title>Phylogenomics of Endogonaceae and evolution of mycorrhizas within Mucoromycota.</title>
        <authorList>
            <person name="Chang Y."/>
            <person name="Desiro A."/>
            <person name="Na H."/>
            <person name="Sandor L."/>
            <person name="Lipzen A."/>
            <person name="Clum A."/>
            <person name="Barry K."/>
            <person name="Grigoriev I.V."/>
            <person name="Martin F.M."/>
            <person name="Stajich J.E."/>
            <person name="Smith M.E."/>
            <person name="Bonito G."/>
            <person name="Spatafora J.W."/>
        </authorList>
    </citation>
    <scope>NUCLEOTIDE SEQUENCE [LARGE SCALE GENOMIC DNA]</scope>
    <source>
        <strain evidence="2 3">GMNB39</strain>
    </source>
</reference>
<dbReference type="EMBL" id="RBNI01000146">
    <property type="protein sequence ID" value="RUP52162.1"/>
    <property type="molecule type" value="Genomic_DNA"/>
</dbReference>
<evidence type="ECO:0000313" key="3">
    <source>
        <dbReference type="Proteomes" id="UP000268093"/>
    </source>
</evidence>
<feature type="compositionally biased region" description="Polar residues" evidence="1">
    <location>
        <begin position="114"/>
        <end position="125"/>
    </location>
</feature>
<proteinExistence type="predicted"/>
<organism evidence="2 3">
    <name type="scientific">Jimgerdemannia flammicorona</name>
    <dbReference type="NCBI Taxonomy" id="994334"/>
    <lineage>
        <taxon>Eukaryota</taxon>
        <taxon>Fungi</taxon>
        <taxon>Fungi incertae sedis</taxon>
        <taxon>Mucoromycota</taxon>
        <taxon>Mucoromycotina</taxon>
        <taxon>Endogonomycetes</taxon>
        <taxon>Endogonales</taxon>
        <taxon>Endogonaceae</taxon>
        <taxon>Jimgerdemannia</taxon>
    </lineage>
</organism>
<feature type="region of interest" description="Disordered" evidence="1">
    <location>
        <begin position="76"/>
        <end position="152"/>
    </location>
</feature>
<keyword evidence="3" id="KW-1185">Reference proteome</keyword>
<protein>
    <submittedName>
        <fullName evidence="2">Uncharacterized protein</fullName>
    </submittedName>
</protein>
<feature type="region of interest" description="Disordered" evidence="1">
    <location>
        <begin position="216"/>
        <end position="236"/>
    </location>
</feature>
<name>A0A433DMR5_9FUNG</name>
<evidence type="ECO:0000313" key="2">
    <source>
        <dbReference type="EMBL" id="RUP52162.1"/>
    </source>
</evidence>
<sequence length="236" mass="25540">MSCILKRLIGAFVDVIVCILMKAFAEAFFSRVESVTPRHCPSKVASDASIGDTLHADELDNTAAIEKKANLVGDVNPKTSAFGEERHDDIVTQKPKLGSNELKAEPAPKPVLRSSMSKPNPSRATENPMPLAGRGSNKKVQSHGADVPRGNKHRDWNVKCVEQDGRRLAGLVDKTFLTCRYLSAPSRTLSAHYSLNHNNGIRPTVTGCSPSILNAEKVQTTDGGRNKEGESGDQEP</sequence>
<evidence type="ECO:0000256" key="1">
    <source>
        <dbReference type="SAM" id="MobiDB-lite"/>
    </source>
</evidence>
<gene>
    <name evidence="2" type="ORF">BC936DRAFT_139276</name>
</gene>
<dbReference type="Proteomes" id="UP000268093">
    <property type="component" value="Unassembled WGS sequence"/>
</dbReference>
<comment type="caution">
    <text evidence="2">The sequence shown here is derived from an EMBL/GenBank/DDBJ whole genome shotgun (WGS) entry which is preliminary data.</text>
</comment>